<dbReference type="FunFam" id="3.30.565.10:FF:000006">
    <property type="entry name" value="Sensor histidine kinase WalK"/>
    <property type="match status" value="1"/>
</dbReference>
<dbReference type="CDD" id="cd00075">
    <property type="entry name" value="HATPase"/>
    <property type="match status" value="1"/>
</dbReference>
<evidence type="ECO:0000256" key="7">
    <source>
        <dbReference type="ARBA" id="ARBA00022777"/>
    </source>
</evidence>
<keyword evidence="5" id="KW-0808">Transferase</keyword>
<evidence type="ECO:0000256" key="3">
    <source>
        <dbReference type="ARBA" id="ARBA00012438"/>
    </source>
</evidence>
<evidence type="ECO:0000256" key="10">
    <source>
        <dbReference type="SAM" id="Phobius"/>
    </source>
</evidence>
<proteinExistence type="predicted"/>
<dbReference type="GO" id="GO:0016036">
    <property type="term" value="P:cellular response to phosphate starvation"/>
    <property type="evidence" value="ECO:0007669"/>
    <property type="project" value="TreeGrafter"/>
</dbReference>
<dbReference type="Gene3D" id="3.30.565.10">
    <property type="entry name" value="Histidine kinase-like ATPase, C-terminal domain"/>
    <property type="match status" value="1"/>
</dbReference>
<dbReference type="SUPFAM" id="SSF55874">
    <property type="entry name" value="ATPase domain of HSP90 chaperone/DNA topoisomerase II/histidine kinase"/>
    <property type="match status" value="1"/>
</dbReference>
<evidence type="ECO:0000313" key="13">
    <source>
        <dbReference type="Proteomes" id="UP000282311"/>
    </source>
</evidence>
<dbReference type="InterPro" id="IPR003594">
    <property type="entry name" value="HATPase_dom"/>
</dbReference>
<feature type="domain" description="Histidine kinase" evidence="11">
    <location>
        <begin position="238"/>
        <end position="458"/>
    </location>
</feature>
<dbReference type="GO" id="GO:0000155">
    <property type="term" value="F:phosphorelay sensor kinase activity"/>
    <property type="evidence" value="ECO:0007669"/>
    <property type="project" value="InterPro"/>
</dbReference>
<dbReference type="PANTHER" id="PTHR45453">
    <property type="entry name" value="PHOSPHATE REGULON SENSOR PROTEIN PHOR"/>
    <property type="match status" value="1"/>
</dbReference>
<dbReference type="RefSeq" id="WP_120746037.1">
    <property type="nucleotide sequence ID" value="NZ_RBAH01000002.1"/>
</dbReference>
<accession>A0A3B0CVF0</accession>
<evidence type="ECO:0000256" key="6">
    <source>
        <dbReference type="ARBA" id="ARBA00022741"/>
    </source>
</evidence>
<evidence type="ECO:0000256" key="9">
    <source>
        <dbReference type="ARBA" id="ARBA00023012"/>
    </source>
</evidence>
<comment type="caution">
    <text evidence="12">The sequence shown here is derived from an EMBL/GenBank/DDBJ whole genome shotgun (WGS) entry which is preliminary data.</text>
</comment>
<dbReference type="EC" id="2.7.13.3" evidence="3"/>
<evidence type="ECO:0000259" key="11">
    <source>
        <dbReference type="PROSITE" id="PS50109"/>
    </source>
</evidence>
<dbReference type="PANTHER" id="PTHR45453:SF1">
    <property type="entry name" value="PHOSPHATE REGULON SENSOR PROTEIN PHOR"/>
    <property type="match status" value="1"/>
</dbReference>
<protein>
    <recommendedName>
        <fullName evidence="3">histidine kinase</fullName>
        <ecNumber evidence="3">2.7.13.3</ecNumber>
    </recommendedName>
</protein>
<keyword evidence="13" id="KW-1185">Reference proteome</keyword>
<dbReference type="InterPro" id="IPR005467">
    <property type="entry name" value="His_kinase_dom"/>
</dbReference>
<dbReference type="Pfam" id="PF00512">
    <property type="entry name" value="HisKA"/>
    <property type="match status" value="1"/>
</dbReference>
<comment type="subcellular location">
    <subcellularLocation>
        <location evidence="2">Cell membrane</location>
        <topology evidence="2">Multi-pass membrane protein</topology>
    </subcellularLocation>
</comment>
<keyword evidence="6" id="KW-0547">Nucleotide-binding</keyword>
<dbReference type="GO" id="GO:0005886">
    <property type="term" value="C:plasma membrane"/>
    <property type="evidence" value="ECO:0007669"/>
    <property type="project" value="UniProtKB-SubCell"/>
</dbReference>
<evidence type="ECO:0000313" key="12">
    <source>
        <dbReference type="EMBL" id="RKN86346.1"/>
    </source>
</evidence>
<dbReference type="AlphaFoldDB" id="A0A3B0CVF0"/>
<organism evidence="12 13">
    <name type="scientific">Paenibacillus ginsengarvi</name>
    <dbReference type="NCBI Taxonomy" id="400777"/>
    <lineage>
        <taxon>Bacteria</taxon>
        <taxon>Bacillati</taxon>
        <taxon>Bacillota</taxon>
        <taxon>Bacilli</taxon>
        <taxon>Bacillales</taxon>
        <taxon>Paenibacillaceae</taxon>
        <taxon>Paenibacillus</taxon>
    </lineage>
</organism>
<keyword evidence="9" id="KW-0902">Two-component regulatory system</keyword>
<keyword evidence="10" id="KW-0472">Membrane</keyword>
<gene>
    <name evidence="12" type="ORF">D7M11_04860</name>
</gene>
<keyword evidence="8" id="KW-0067">ATP-binding</keyword>
<dbReference type="Pfam" id="PF02518">
    <property type="entry name" value="HATPase_c"/>
    <property type="match status" value="1"/>
</dbReference>
<evidence type="ECO:0000256" key="4">
    <source>
        <dbReference type="ARBA" id="ARBA00022553"/>
    </source>
</evidence>
<dbReference type="InterPro" id="IPR050351">
    <property type="entry name" value="BphY/WalK/GraS-like"/>
</dbReference>
<dbReference type="InterPro" id="IPR036097">
    <property type="entry name" value="HisK_dim/P_sf"/>
</dbReference>
<feature type="transmembrane region" description="Helical" evidence="10">
    <location>
        <begin position="191"/>
        <end position="213"/>
    </location>
</feature>
<dbReference type="InterPro" id="IPR004358">
    <property type="entry name" value="Sig_transdc_His_kin-like_C"/>
</dbReference>
<evidence type="ECO:0000256" key="1">
    <source>
        <dbReference type="ARBA" id="ARBA00000085"/>
    </source>
</evidence>
<feature type="transmembrane region" description="Helical" evidence="10">
    <location>
        <begin position="28"/>
        <end position="51"/>
    </location>
</feature>
<dbReference type="OrthoDB" id="9813151at2"/>
<keyword evidence="7 12" id="KW-0418">Kinase</keyword>
<keyword evidence="10" id="KW-1133">Transmembrane helix</keyword>
<dbReference type="EMBL" id="RBAH01000002">
    <property type="protein sequence ID" value="RKN86346.1"/>
    <property type="molecule type" value="Genomic_DNA"/>
</dbReference>
<name>A0A3B0CVF0_9BACL</name>
<dbReference type="GO" id="GO:0004721">
    <property type="term" value="F:phosphoprotein phosphatase activity"/>
    <property type="evidence" value="ECO:0007669"/>
    <property type="project" value="TreeGrafter"/>
</dbReference>
<dbReference type="Gene3D" id="1.10.287.130">
    <property type="match status" value="1"/>
</dbReference>
<dbReference type="PROSITE" id="PS50109">
    <property type="entry name" value="HIS_KIN"/>
    <property type="match status" value="1"/>
</dbReference>
<dbReference type="InterPro" id="IPR003661">
    <property type="entry name" value="HisK_dim/P_dom"/>
</dbReference>
<keyword evidence="10" id="KW-0812">Transmembrane</keyword>
<comment type="catalytic activity">
    <reaction evidence="1">
        <text>ATP + protein L-histidine = ADP + protein N-phospho-L-histidine.</text>
        <dbReference type="EC" id="2.7.13.3"/>
    </reaction>
</comment>
<sequence length="458" mass="52211">MLNWRAIRKRLSEADLFDRTRSKLTWQYSWVLVMFLSLFVLIVYTLLYLFIWSDQYHRLNTLANSEIETLQRWADQDGDPNRRPPREIEDAFSISSDQSFYYLIAENRNLQLGNEIQPALRPQVMAYIDQERFRGKGVVKIALHTVVKPSAGEGGPGEQGRFIVTARGLTHKGERVGMLYIGKEVTFQHDLFRWLLLLLPGLALLFFLLALWLSHRMARRAIVPIARAYARQREFVADASHELRTPLSVLLSSIEALQLEEALEREPFARQMLQGMKEEVHSITKLAAGLLQLARSDSGEIVLNRSRFQLNEAAAAVIRKLQPLAQAKDIAVRLQADEVIHVEWDAEKMNQLLVLLIDNAIKYTLEHGRVDVRLAEREEKGARLLILEVLDNGIGIEPEALPRIFDRFYRQDKARTRQIGGHGLGLTIAKSIVEAGRGTIHVESEAGAGTTFRVRLPL</sequence>
<keyword evidence="4" id="KW-0597">Phosphoprotein</keyword>
<evidence type="ECO:0000256" key="8">
    <source>
        <dbReference type="ARBA" id="ARBA00022840"/>
    </source>
</evidence>
<dbReference type="SUPFAM" id="SSF47384">
    <property type="entry name" value="Homodimeric domain of signal transducing histidine kinase"/>
    <property type="match status" value="1"/>
</dbReference>
<dbReference type="InterPro" id="IPR036890">
    <property type="entry name" value="HATPase_C_sf"/>
</dbReference>
<dbReference type="SMART" id="SM00388">
    <property type="entry name" value="HisKA"/>
    <property type="match status" value="1"/>
</dbReference>
<dbReference type="Proteomes" id="UP000282311">
    <property type="component" value="Unassembled WGS sequence"/>
</dbReference>
<reference evidence="12 13" key="1">
    <citation type="journal article" date="2007" name="Int. J. Syst. Evol. Microbiol.">
        <title>Paenibacillus ginsengarvi sp. nov., isolated from soil from ginseng cultivation.</title>
        <authorList>
            <person name="Yoon M.H."/>
            <person name="Ten L.N."/>
            <person name="Im W.T."/>
        </authorList>
    </citation>
    <scope>NUCLEOTIDE SEQUENCE [LARGE SCALE GENOMIC DNA]</scope>
    <source>
        <strain evidence="12 13">KCTC 13059</strain>
    </source>
</reference>
<dbReference type="PRINTS" id="PR00344">
    <property type="entry name" value="BCTRLSENSOR"/>
</dbReference>
<evidence type="ECO:0000256" key="5">
    <source>
        <dbReference type="ARBA" id="ARBA00022679"/>
    </source>
</evidence>
<dbReference type="CDD" id="cd00082">
    <property type="entry name" value="HisKA"/>
    <property type="match status" value="1"/>
</dbReference>
<dbReference type="GO" id="GO:0005524">
    <property type="term" value="F:ATP binding"/>
    <property type="evidence" value="ECO:0007669"/>
    <property type="project" value="UniProtKB-KW"/>
</dbReference>
<dbReference type="SMART" id="SM00387">
    <property type="entry name" value="HATPase_c"/>
    <property type="match status" value="1"/>
</dbReference>
<evidence type="ECO:0000256" key="2">
    <source>
        <dbReference type="ARBA" id="ARBA00004651"/>
    </source>
</evidence>